<evidence type="ECO:0000259" key="3">
    <source>
        <dbReference type="Pfam" id="PF00188"/>
    </source>
</evidence>
<feature type="signal peptide" evidence="2">
    <location>
        <begin position="1"/>
        <end position="23"/>
    </location>
</feature>
<feature type="domain" description="SCP" evidence="3">
    <location>
        <begin position="96"/>
        <end position="167"/>
    </location>
</feature>
<evidence type="ECO:0000256" key="1">
    <source>
        <dbReference type="ARBA" id="ARBA00022729"/>
    </source>
</evidence>
<dbReference type="Proteomes" id="UP000054683">
    <property type="component" value="Unassembled WGS sequence"/>
</dbReference>
<evidence type="ECO:0000256" key="2">
    <source>
        <dbReference type="SAM" id="SignalP"/>
    </source>
</evidence>
<feature type="domain" description="SbsA Ig-like" evidence="4">
    <location>
        <begin position="281"/>
        <end position="354"/>
    </location>
</feature>
<evidence type="ECO:0000313" key="5">
    <source>
        <dbReference type="EMBL" id="SAL11441.1"/>
    </source>
</evidence>
<dbReference type="PROSITE" id="PS51257">
    <property type="entry name" value="PROKAR_LIPOPROTEIN"/>
    <property type="match status" value="1"/>
</dbReference>
<gene>
    <name evidence="5" type="ORF">AWB69_00305</name>
</gene>
<protein>
    <submittedName>
        <fullName evidence="5">Allergen V5/Tpx-1 family protein</fullName>
    </submittedName>
</protein>
<dbReference type="PANTHER" id="PTHR31157:SF1">
    <property type="entry name" value="SCP DOMAIN-CONTAINING PROTEIN"/>
    <property type="match status" value="1"/>
</dbReference>
<dbReference type="RefSeq" id="WP_062081371.1">
    <property type="nucleotide sequence ID" value="NZ_FCOK02000001.1"/>
</dbReference>
<reference evidence="5 6" key="1">
    <citation type="submission" date="2016-01" db="EMBL/GenBank/DDBJ databases">
        <authorList>
            <person name="Oliw E.H."/>
        </authorList>
    </citation>
    <scope>NUCLEOTIDE SEQUENCE [LARGE SCALE GENOMIC DNA]</scope>
    <source>
        <strain evidence="5">LMG 27134</strain>
    </source>
</reference>
<dbReference type="InterPro" id="IPR035940">
    <property type="entry name" value="CAP_sf"/>
</dbReference>
<dbReference type="InterPro" id="IPR014044">
    <property type="entry name" value="CAP_dom"/>
</dbReference>
<dbReference type="OrthoDB" id="5372233at2"/>
<evidence type="ECO:0000313" key="6">
    <source>
        <dbReference type="Proteomes" id="UP000054683"/>
    </source>
</evidence>
<dbReference type="PANTHER" id="PTHR31157">
    <property type="entry name" value="SCP DOMAIN-CONTAINING PROTEIN"/>
    <property type="match status" value="1"/>
</dbReference>
<proteinExistence type="predicted"/>
<dbReference type="Gene3D" id="3.40.33.10">
    <property type="entry name" value="CAP"/>
    <property type="match status" value="1"/>
</dbReference>
<dbReference type="EMBL" id="FCOK02000001">
    <property type="protein sequence ID" value="SAL11441.1"/>
    <property type="molecule type" value="Genomic_DNA"/>
</dbReference>
<name>A0A158EV58_9BURK</name>
<dbReference type="InterPro" id="IPR032812">
    <property type="entry name" value="SbsA_Ig"/>
</dbReference>
<keyword evidence="1 2" id="KW-0732">Signal</keyword>
<sequence length="380" mass="37882">MKSTIRRSAIAAATASVFLSACGGGGSSSTTGAAAPASGASAAPATPISGATPATPASGASSTPAASAAISLFAAPGAAVSDYAATGDIINDSLGFMNAKRAQLGLPPVAFQSAVAQAAANHSLYVQTNNAPGHYETAGTPGFTGATPTDRVNALYPTNSAGEIVAGQTGAFPTSVEPIDALFDAPFHRAIMVYDWVFAGPGAALTADPAKWSALTVDFADHKTVVPDDKLVAYPYPGQANAKASWLDIESPDPLAGSGQLYSGQTVGYPVTLSGAGNAAFSNIVFVITDPTGAAVPCQEVDNSNNAEATRLALCVPFKPLNPSTTYNVAVTGSLTNTSIPNPQAFAVSWSFTTQSASAATAKAATTGGSGNAAARRFLN</sequence>
<feature type="chain" id="PRO_5008501437" evidence="2">
    <location>
        <begin position="24"/>
        <end position="380"/>
    </location>
</feature>
<organism evidence="5 6">
    <name type="scientific">Caballeronia udeis</name>
    <dbReference type="NCBI Taxonomy" id="1232866"/>
    <lineage>
        <taxon>Bacteria</taxon>
        <taxon>Pseudomonadati</taxon>
        <taxon>Pseudomonadota</taxon>
        <taxon>Betaproteobacteria</taxon>
        <taxon>Burkholderiales</taxon>
        <taxon>Burkholderiaceae</taxon>
        <taxon>Caballeronia</taxon>
    </lineage>
</organism>
<dbReference type="AlphaFoldDB" id="A0A158EV58"/>
<dbReference type="Pfam" id="PF13205">
    <property type="entry name" value="Big_5"/>
    <property type="match status" value="1"/>
</dbReference>
<evidence type="ECO:0000259" key="4">
    <source>
        <dbReference type="Pfam" id="PF13205"/>
    </source>
</evidence>
<dbReference type="Pfam" id="PF00188">
    <property type="entry name" value="CAP"/>
    <property type="match status" value="1"/>
</dbReference>
<accession>A0A158EV58</accession>
<dbReference type="SUPFAM" id="SSF55797">
    <property type="entry name" value="PR-1-like"/>
    <property type="match status" value="1"/>
</dbReference>